<comment type="caution">
    <text evidence="2">The sequence shown here is derived from an EMBL/GenBank/DDBJ whole genome shotgun (WGS) entry which is preliminary data.</text>
</comment>
<dbReference type="Gene3D" id="3.40.50.1820">
    <property type="entry name" value="alpha/beta hydrolase"/>
    <property type="match status" value="2"/>
</dbReference>
<feature type="chain" id="PRO_5040894140" description="Secretory lipase" evidence="1">
    <location>
        <begin position="18"/>
        <end position="492"/>
    </location>
</feature>
<protein>
    <recommendedName>
        <fullName evidence="4">Secretory lipase</fullName>
    </recommendedName>
</protein>
<dbReference type="GO" id="GO:0016042">
    <property type="term" value="P:lipid catabolic process"/>
    <property type="evidence" value="ECO:0007669"/>
    <property type="project" value="InterPro"/>
</dbReference>
<proteinExistence type="predicted"/>
<keyword evidence="3" id="KW-1185">Reference proteome</keyword>
<evidence type="ECO:0000313" key="2">
    <source>
        <dbReference type="EMBL" id="KAJ4250986.1"/>
    </source>
</evidence>
<keyword evidence="1" id="KW-0732">Signal</keyword>
<reference evidence="2" key="1">
    <citation type="submission" date="2022-09" db="EMBL/GenBank/DDBJ databases">
        <title>Fusarium specimens isolated from Avocado Roots.</title>
        <authorList>
            <person name="Stajich J."/>
            <person name="Roper C."/>
            <person name="Heimlech-Rivalta G."/>
        </authorList>
    </citation>
    <scope>NUCLEOTIDE SEQUENCE</scope>
    <source>
        <strain evidence="2">CF00136</strain>
    </source>
</reference>
<dbReference type="AlphaFoldDB" id="A0A9W8RP47"/>
<dbReference type="InterPro" id="IPR029058">
    <property type="entry name" value="AB_hydrolase_fold"/>
</dbReference>
<dbReference type="InterPro" id="IPR005152">
    <property type="entry name" value="Lipase_secreted"/>
</dbReference>
<dbReference type="Pfam" id="PF03583">
    <property type="entry name" value="LIP"/>
    <property type="match status" value="1"/>
</dbReference>
<dbReference type="EMBL" id="JAOQAZ010000029">
    <property type="protein sequence ID" value="KAJ4250986.1"/>
    <property type="molecule type" value="Genomic_DNA"/>
</dbReference>
<dbReference type="PANTHER" id="PTHR34853:SF1">
    <property type="entry name" value="LIPASE 5"/>
    <property type="match status" value="1"/>
</dbReference>
<accession>A0A9W8RP47</accession>
<dbReference type="Proteomes" id="UP001152049">
    <property type="component" value="Unassembled WGS sequence"/>
</dbReference>
<gene>
    <name evidence="2" type="ORF">NW762_011636</name>
</gene>
<dbReference type="OrthoDB" id="5382058at2759"/>
<sequence>MKSFLITVALVVAAVNGQAPHLQQLKPQTDTFASNFELTKDQISSLNLSGTVISNLEIAVRFEQSNWATGPVLHDPFYTELPSNTSSAKPGSILKVEHFTESANYTLPPAVALSRFIYQSKTLNGTLVPVSAYILWPYLNRNAAKAAPVVSWAHGTSGIYAECAPSHMRNLFYQYGAPFELALAGYAVVASDFAGLGVAKDIKGNDIVHQYVASPSTGFDVLYAAQAAHEAFPGELTKEFVVFGHSQGGAASWAAAQNQVDAQIPGYLGAIAAAPITNAIEQSQIYNIDTPLLEIAQAVHSIYPHVPLSDILTPEGLAFDEILRNISSCNSGFSQLFQDLMASSPKPSLLKDKFLNSTAANQFANLTAVGGKAFEGPMLILQGTNDQAVVPALTSKTVNRTCEDFGDRGLHYVLVKGSNHFPVLYATQQLWLTWIDERFASASNTSSDSSKTLPSGCSFETIGINSPQPLDHYNLNAVNYFLELATSSYEAA</sequence>
<evidence type="ECO:0008006" key="4">
    <source>
        <dbReference type="Google" id="ProtNLM"/>
    </source>
</evidence>
<dbReference type="PANTHER" id="PTHR34853">
    <property type="match status" value="1"/>
</dbReference>
<evidence type="ECO:0000256" key="1">
    <source>
        <dbReference type="SAM" id="SignalP"/>
    </source>
</evidence>
<dbReference type="GO" id="GO:0004806">
    <property type="term" value="F:triacylglycerol lipase activity"/>
    <property type="evidence" value="ECO:0007669"/>
    <property type="project" value="InterPro"/>
</dbReference>
<dbReference type="SUPFAM" id="SSF53474">
    <property type="entry name" value="alpha/beta-Hydrolases"/>
    <property type="match status" value="1"/>
</dbReference>
<feature type="signal peptide" evidence="1">
    <location>
        <begin position="1"/>
        <end position="17"/>
    </location>
</feature>
<organism evidence="2 3">
    <name type="scientific">Fusarium torreyae</name>
    <dbReference type="NCBI Taxonomy" id="1237075"/>
    <lineage>
        <taxon>Eukaryota</taxon>
        <taxon>Fungi</taxon>
        <taxon>Dikarya</taxon>
        <taxon>Ascomycota</taxon>
        <taxon>Pezizomycotina</taxon>
        <taxon>Sordariomycetes</taxon>
        <taxon>Hypocreomycetidae</taxon>
        <taxon>Hypocreales</taxon>
        <taxon>Nectriaceae</taxon>
        <taxon>Fusarium</taxon>
    </lineage>
</organism>
<evidence type="ECO:0000313" key="3">
    <source>
        <dbReference type="Proteomes" id="UP001152049"/>
    </source>
</evidence>
<name>A0A9W8RP47_9HYPO</name>